<proteinExistence type="predicted"/>
<dbReference type="AlphaFoldDB" id="A0A426ZV30"/>
<dbReference type="EMBL" id="AMZH03004896">
    <property type="protein sequence ID" value="RRT67833.1"/>
    <property type="molecule type" value="Genomic_DNA"/>
</dbReference>
<protein>
    <submittedName>
        <fullName evidence="1">Uncharacterized protein</fullName>
    </submittedName>
</protein>
<evidence type="ECO:0000313" key="1">
    <source>
        <dbReference type="EMBL" id="RRT67833.1"/>
    </source>
</evidence>
<name>A0A426ZV30_ENSVE</name>
<sequence length="157" mass="17540">MNDAIQARNLYFLTRSLGGELHRRGGINHNSRSMPLLQGLAPPGSRPIIPPSNALRFPNPQQPRLSVVAVIYRRATVNLYPDLYPSFKLGDASSRCSTVVMQTKDSRKADLYPHFKQRYKHSDLLQQIASLDTRRAVGSLLEETLSTAILILPSAFL</sequence>
<organism evidence="1 2">
    <name type="scientific">Ensete ventricosum</name>
    <name type="common">Abyssinian banana</name>
    <name type="synonym">Musa ensete</name>
    <dbReference type="NCBI Taxonomy" id="4639"/>
    <lineage>
        <taxon>Eukaryota</taxon>
        <taxon>Viridiplantae</taxon>
        <taxon>Streptophyta</taxon>
        <taxon>Embryophyta</taxon>
        <taxon>Tracheophyta</taxon>
        <taxon>Spermatophyta</taxon>
        <taxon>Magnoliopsida</taxon>
        <taxon>Liliopsida</taxon>
        <taxon>Zingiberales</taxon>
        <taxon>Musaceae</taxon>
        <taxon>Ensete</taxon>
    </lineage>
</organism>
<dbReference type="Proteomes" id="UP000287651">
    <property type="component" value="Unassembled WGS sequence"/>
</dbReference>
<reference evidence="1 2" key="1">
    <citation type="journal article" date="2014" name="Agronomy (Basel)">
        <title>A Draft Genome Sequence for Ensete ventricosum, the Drought-Tolerant Tree Against Hunger.</title>
        <authorList>
            <person name="Harrison J."/>
            <person name="Moore K.A."/>
            <person name="Paszkiewicz K."/>
            <person name="Jones T."/>
            <person name="Grant M."/>
            <person name="Ambacheew D."/>
            <person name="Muzemil S."/>
            <person name="Studholme D.J."/>
        </authorList>
    </citation>
    <scope>NUCLEOTIDE SEQUENCE [LARGE SCALE GENOMIC DNA]</scope>
</reference>
<evidence type="ECO:0000313" key="2">
    <source>
        <dbReference type="Proteomes" id="UP000287651"/>
    </source>
</evidence>
<comment type="caution">
    <text evidence="1">The sequence shown here is derived from an EMBL/GenBank/DDBJ whole genome shotgun (WGS) entry which is preliminary data.</text>
</comment>
<gene>
    <name evidence="1" type="ORF">B296_00038237</name>
</gene>
<accession>A0A426ZV30</accession>